<dbReference type="GO" id="GO:0006281">
    <property type="term" value="P:DNA repair"/>
    <property type="evidence" value="ECO:0007669"/>
    <property type="project" value="UniProtKB-KW"/>
</dbReference>
<dbReference type="GO" id="GO:0003677">
    <property type="term" value="F:DNA binding"/>
    <property type="evidence" value="ECO:0007669"/>
    <property type="project" value="InterPro"/>
</dbReference>
<dbReference type="SUPFAM" id="SSF117018">
    <property type="entry name" value="ATP-dependent DNA ligase DNA-binding domain"/>
    <property type="match status" value="1"/>
</dbReference>
<evidence type="ECO:0000256" key="3">
    <source>
        <dbReference type="ARBA" id="ARBA00022705"/>
    </source>
</evidence>
<dbReference type="PANTHER" id="PTHR45674">
    <property type="entry name" value="DNA LIGASE 1/3 FAMILY MEMBER"/>
    <property type="match status" value="1"/>
</dbReference>
<proteinExistence type="inferred from homology"/>
<dbReference type="InterPro" id="IPR012340">
    <property type="entry name" value="NA-bd_OB-fold"/>
</dbReference>
<evidence type="ECO:0000256" key="8">
    <source>
        <dbReference type="ARBA" id="ARBA00022842"/>
    </source>
</evidence>
<dbReference type="EMBL" id="JX684081">
    <property type="protein sequence ID" value="AGF93082.1"/>
    <property type="molecule type" value="Genomic_DNA"/>
</dbReference>
<dbReference type="GO" id="GO:0051301">
    <property type="term" value="P:cell division"/>
    <property type="evidence" value="ECO:0007669"/>
    <property type="project" value="UniProtKB-KW"/>
</dbReference>
<dbReference type="PANTHER" id="PTHR45674:SF7">
    <property type="entry name" value="DNA LIGASE"/>
    <property type="match status" value="1"/>
</dbReference>
<keyword evidence="2" id="KW-0132">Cell division</keyword>
<dbReference type="GO" id="GO:0006273">
    <property type="term" value="P:lagging strand elongation"/>
    <property type="evidence" value="ECO:0007669"/>
    <property type="project" value="TreeGrafter"/>
</dbReference>
<dbReference type="InterPro" id="IPR000977">
    <property type="entry name" value="DNA_ligase_ATP-dep"/>
</dbReference>
<evidence type="ECO:0000256" key="2">
    <source>
        <dbReference type="ARBA" id="ARBA00022618"/>
    </source>
</evidence>
<keyword evidence="6" id="KW-0227">DNA damage</keyword>
<dbReference type="InterPro" id="IPR016059">
    <property type="entry name" value="DNA_ligase_ATP-dep_CS"/>
</dbReference>
<dbReference type="AlphaFoldDB" id="M1Q1G5"/>
<dbReference type="Pfam" id="PF04675">
    <property type="entry name" value="DNA_ligase_A_N"/>
    <property type="match status" value="1"/>
</dbReference>
<dbReference type="InterPro" id="IPR012309">
    <property type="entry name" value="DNA_ligase_ATP-dep_C"/>
</dbReference>
<dbReference type="InterPro" id="IPR012308">
    <property type="entry name" value="DNA_ligase_ATP-dep_N"/>
</dbReference>
<evidence type="ECO:0000256" key="6">
    <source>
        <dbReference type="ARBA" id="ARBA00022763"/>
    </source>
</evidence>
<dbReference type="Pfam" id="PF04679">
    <property type="entry name" value="DNA_ligase_A_C"/>
    <property type="match status" value="1"/>
</dbReference>
<keyword evidence="11" id="KW-0131">Cell cycle</keyword>
<dbReference type="GO" id="GO:0003910">
    <property type="term" value="F:DNA ligase (ATP) activity"/>
    <property type="evidence" value="ECO:0007669"/>
    <property type="project" value="InterPro"/>
</dbReference>
<dbReference type="InterPro" id="IPR036599">
    <property type="entry name" value="DNA_ligase_N_sf"/>
</dbReference>
<dbReference type="InterPro" id="IPR022865">
    <property type="entry name" value="DNA_ligae_ATP-dep_bac/arc"/>
</dbReference>
<keyword evidence="8" id="KW-0460">Magnesium</keyword>
<evidence type="ECO:0000259" key="12">
    <source>
        <dbReference type="PROSITE" id="PS50160"/>
    </source>
</evidence>
<name>M1Q1G5_9ZZZZ</name>
<keyword evidence="5" id="KW-0547">Nucleotide-binding</keyword>
<dbReference type="Pfam" id="PF01068">
    <property type="entry name" value="DNA_ligase_A_M"/>
    <property type="match status" value="1"/>
</dbReference>
<evidence type="ECO:0000256" key="9">
    <source>
        <dbReference type="ARBA" id="ARBA00023172"/>
    </source>
</evidence>
<dbReference type="GO" id="GO:0006310">
    <property type="term" value="P:DNA recombination"/>
    <property type="evidence" value="ECO:0007669"/>
    <property type="project" value="UniProtKB-KW"/>
</dbReference>
<sequence length="567" mass="64646">MDYEELAETCQELEETDSYLEKNTIIAELLRKTKPEQLEMVIPLLLGRIYPAHASEETGIGLQQLKKAVGRATGYQEKEIDKQMEELGDLGKTAEKLTKKRKQMVLAEQNLTTSKVFENLRKLPEITGEGSVDRKIATVSELLTTASPTGAKFIIRTILGDLRIGVAEGRLRDAIAEAFNIPPEPIEHAYMLANDYGKVAKAAAKKGKKGLSQLDLTIGRPVRPMLAQRSDDIEDIIDRMGGEAAFETKLDGIRIQPHKQGDEIFLFTRRMKDYTHMFPDLEEAVNEAVKPDEAIVDGELVAIDKDTGNPMPFQEVLRRRRKYEIEKVSEEIPVHIYLFDVLLSGGETMIEKPYRERREKLEEMIDPGEKVRVVDKEILEDEREIKSFKKKVVSQGHEGLLAKNLDSIYRAGRREFAWLKLKAEVETLDLVAVGAFAGKGDRAGTYGSYLLAARDPEKGRMKTVSRVGSGFTDKDLEKFTRKFKKIRIEKKPENLDSEIEPDYWFKPQEIFEINYEEIQKSPSETHTSGYGLRFPRYVQIREDLDTTAADTVNDIKKLFEKQEKRKE</sequence>
<dbReference type="NCBIfam" id="TIGR00574">
    <property type="entry name" value="dnl1"/>
    <property type="match status" value="1"/>
</dbReference>
<dbReference type="SUPFAM" id="SSF50249">
    <property type="entry name" value="Nucleic acid-binding proteins"/>
    <property type="match status" value="1"/>
</dbReference>
<dbReference type="GO" id="GO:0005524">
    <property type="term" value="F:ATP binding"/>
    <property type="evidence" value="ECO:0007669"/>
    <property type="project" value="UniProtKB-KW"/>
</dbReference>
<reference evidence="13" key="1">
    <citation type="journal article" date="2013" name="Syst. Appl. Microbiol.">
        <title>New insights into the archaeal diversity of a hypersaline microbial mat obtained by a metagenomic approach.</title>
        <authorList>
            <person name="Lopez-Lopez A."/>
            <person name="Richter M."/>
            <person name="Pena A."/>
            <person name="Tamames J."/>
            <person name="Rossello-Mora R."/>
        </authorList>
    </citation>
    <scope>NUCLEOTIDE SEQUENCE</scope>
</reference>
<keyword evidence="9" id="KW-0233">DNA recombination</keyword>
<dbReference type="GO" id="GO:0071897">
    <property type="term" value="P:DNA biosynthetic process"/>
    <property type="evidence" value="ECO:0007669"/>
    <property type="project" value="InterPro"/>
</dbReference>
<dbReference type="PROSITE" id="PS00697">
    <property type="entry name" value="DNA_LIGASE_A1"/>
    <property type="match status" value="1"/>
</dbReference>
<dbReference type="PROSITE" id="PS50160">
    <property type="entry name" value="DNA_LIGASE_A3"/>
    <property type="match status" value="1"/>
</dbReference>
<dbReference type="Gene3D" id="3.30.470.30">
    <property type="entry name" value="DNA ligase/mRNA capping enzyme"/>
    <property type="match status" value="1"/>
</dbReference>
<gene>
    <name evidence="13" type="ORF">FLSS-9_0014</name>
</gene>
<dbReference type="InterPro" id="IPR050191">
    <property type="entry name" value="ATP-dep_DNA_ligase"/>
</dbReference>
<dbReference type="CDD" id="cd07901">
    <property type="entry name" value="Adenylation_DNA_ligase_Arch_LigB"/>
    <property type="match status" value="1"/>
</dbReference>
<protein>
    <submittedName>
        <fullName evidence="13">DNA ligase I, ATP-dependent Dnl1</fullName>
    </submittedName>
</protein>
<evidence type="ECO:0000256" key="7">
    <source>
        <dbReference type="ARBA" id="ARBA00022840"/>
    </source>
</evidence>
<evidence type="ECO:0000313" key="13">
    <source>
        <dbReference type="EMBL" id="AGF93082.1"/>
    </source>
</evidence>
<keyword evidence="10" id="KW-0234">DNA repair</keyword>
<dbReference type="HAMAP" id="MF_00407">
    <property type="entry name" value="DNA_ligase"/>
    <property type="match status" value="1"/>
</dbReference>
<dbReference type="InterPro" id="IPR012310">
    <property type="entry name" value="DNA_ligase_ATP-dep_cent"/>
</dbReference>
<keyword evidence="7" id="KW-0067">ATP-binding</keyword>
<evidence type="ECO:0000256" key="4">
    <source>
        <dbReference type="ARBA" id="ARBA00022723"/>
    </source>
</evidence>
<dbReference type="GO" id="GO:0046872">
    <property type="term" value="F:metal ion binding"/>
    <property type="evidence" value="ECO:0007669"/>
    <property type="project" value="UniProtKB-KW"/>
</dbReference>
<feature type="domain" description="ATP-dependent DNA ligase family profile" evidence="12">
    <location>
        <begin position="327"/>
        <end position="455"/>
    </location>
</feature>
<accession>M1Q1G5</accession>
<keyword evidence="1 13" id="KW-0436">Ligase</keyword>
<dbReference type="Gene3D" id="2.40.50.140">
    <property type="entry name" value="Nucleic acid-binding proteins"/>
    <property type="match status" value="1"/>
</dbReference>
<evidence type="ECO:0000256" key="11">
    <source>
        <dbReference type="ARBA" id="ARBA00023306"/>
    </source>
</evidence>
<dbReference type="FunFam" id="3.30.470.30:FF:000012">
    <property type="entry name" value="Probable DNA ligase"/>
    <property type="match status" value="1"/>
</dbReference>
<dbReference type="Gene3D" id="1.10.3260.10">
    <property type="entry name" value="DNA ligase, ATP-dependent, N-terminal domain"/>
    <property type="match status" value="1"/>
</dbReference>
<dbReference type="SUPFAM" id="SSF56091">
    <property type="entry name" value="DNA ligase/mRNA capping enzyme, catalytic domain"/>
    <property type="match status" value="1"/>
</dbReference>
<keyword evidence="4" id="KW-0479">Metal-binding</keyword>
<evidence type="ECO:0000256" key="10">
    <source>
        <dbReference type="ARBA" id="ARBA00023204"/>
    </source>
</evidence>
<evidence type="ECO:0000256" key="5">
    <source>
        <dbReference type="ARBA" id="ARBA00022741"/>
    </source>
</evidence>
<evidence type="ECO:0000256" key="1">
    <source>
        <dbReference type="ARBA" id="ARBA00022598"/>
    </source>
</evidence>
<organism evidence="13">
    <name type="scientific">uncultured organism</name>
    <dbReference type="NCBI Taxonomy" id="155900"/>
    <lineage>
        <taxon>unclassified sequences</taxon>
        <taxon>environmental samples</taxon>
    </lineage>
</organism>
<dbReference type="FunFam" id="1.10.3260.10:FF:000007">
    <property type="entry name" value="DNA ligase"/>
    <property type="match status" value="1"/>
</dbReference>
<keyword evidence="3" id="KW-0235">DNA replication</keyword>